<evidence type="ECO:0000313" key="3">
    <source>
        <dbReference type="Proteomes" id="UP001341840"/>
    </source>
</evidence>
<dbReference type="Proteomes" id="UP001341840">
    <property type="component" value="Unassembled WGS sequence"/>
</dbReference>
<organism evidence="2 3">
    <name type="scientific">Stylosanthes scabra</name>
    <dbReference type="NCBI Taxonomy" id="79078"/>
    <lineage>
        <taxon>Eukaryota</taxon>
        <taxon>Viridiplantae</taxon>
        <taxon>Streptophyta</taxon>
        <taxon>Embryophyta</taxon>
        <taxon>Tracheophyta</taxon>
        <taxon>Spermatophyta</taxon>
        <taxon>Magnoliopsida</taxon>
        <taxon>eudicotyledons</taxon>
        <taxon>Gunneridae</taxon>
        <taxon>Pentapetalae</taxon>
        <taxon>rosids</taxon>
        <taxon>fabids</taxon>
        <taxon>Fabales</taxon>
        <taxon>Fabaceae</taxon>
        <taxon>Papilionoideae</taxon>
        <taxon>50 kb inversion clade</taxon>
        <taxon>dalbergioids sensu lato</taxon>
        <taxon>Dalbergieae</taxon>
        <taxon>Pterocarpus clade</taxon>
        <taxon>Stylosanthes</taxon>
    </lineage>
</organism>
<protein>
    <submittedName>
        <fullName evidence="2">Uncharacterized protein</fullName>
    </submittedName>
</protein>
<reference evidence="2 3" key="1">
    <citation type="journal article" date="2023" name="Plants (Basel)">
        <title>Bridging the Gap: Combining Genomics and Transcriptomics Approaches to Understand Stylosanthes scabra, an Orphan Legume from the Brazilian Caatinga.</title>
        <authorList>
            <person name="Ferreira-Neto J.R.C."/>
            <person name="da Silva M.D."/>
            <person name="Binneck E."/>
            <person name="de Melo N.F."/>
            <person name="da Silva R.H."/>
            <person name="de Melo A.L.T.M."/>
            <person name="Pandolfi V."/>
            <person name="Bustamante F.O."/>
            <person name="Brasileiro-Vidal A.C."/>
            <person name="Benko-Iseppon A.M."/>
        </authorList>
    </citation>
    <scope>NUCLEOTIDE SEQUENCE [LARGE SCALE GENOMIC DNA]</scope>
    <source>
        <tissue evidence="2">Leaves</tissue>
    </source>
</reference>
<accession>A0ABU6UIG3</accession>
<feature type="compositionally biased region" description="Polar residues" evidence="1">
    <location>
        <begin position="41"/>
        <end position="56"/>
    </location>
</feature>
<proteinExistence type="predicted"/>
<name>A0ABU6UIG3_9FABA</name>
<sequence>MAQQGADSTSVAGVHHGTAPQLVPHGQHEAQPFNQCRAPDQRNTSPAPVTHPSPTAHSICPVPRPYHAVLVAQLPRQCRPHLSRHWLHRATTIPNGTPHILKKAATSFGLCTIEASDPQCRSAVKRVLKLVPL</sequence>
<gene>
    <name evidence="2" type="ORF">PIB30_057593</name>
</gene>
<keyword evidence="3" id="KW-1185">Reference proteome</keyword>
<feature type="compositionally biased region" description="Polar residues" evidence="1">
    <location>
        <begin position="1"/>
        <end position="11"/>
    </location>
</feature>
<evidence type="ECO:0000256" key="1">
    <source>
        <dbReference type="SAM" id="MobiDB-lite"/>
    </source>
</evidence>
<dbReference type="EMBL" id="JASCZI010121302">
    <property type="protein sequence ID" value="MED6161102.1"/>
    <property type="molecule type" value="Genomic_DNA"/>
</dbReference>
<comment type="caution">
    <text evidence="2">The sequence shown here is derived from an EMBL/GenBank/DDBJ whole genome shotgun (WGS) entry which is preliminary data.</text>
</comment>
<evidence type="ECO:0000313" key="2">
    <source>
        <dbReference type="EMBL" id="MED6161102.1"/>
    </source>
</evidence>
<feature type="region of interest" description="Disordered" evidence="1">
    <location>
        <begin position="1"/>
        <end position="58"/>
    </location>
</feature>